<dbReference type="AlphaFoldDB" id="A0A7H0F5R3"/>
<feature type="region of interest" description="Disordered" evidence="1">
    <location>
        <begin position="1"/>
        <end position="27"/>
    </location>
</feature>
<evidence type="ECO:0000256" key="1">
    <source>
        <dbReference type="SAM" id="MobiDB-lite"/>
    </source>
</evidence>
<keyword evidence="2" id="KW-0614">Plasmid</keyword>
<protein>
    <submittedName>
        <fullName evidence="2">Helix-turn-helix domain-containing protein</fullName>
    </submittedName>
</protein>
<dbReference type="Proteomes" id="UP000516013">
    <property type="component" value="Plasmid p-r.curvispora1"/>
</dbReference>
<evidence type="ECO:0000313" key="2">
    <source>
        <dbReference type="EMBL" id="QNP31379.1"/>
    </source>
</evidence>
<dbReference type="EMBL" id="CP060823">
    <property type="protein sequence ID" value="QNP31379.1"/>
    <property type="molecule type" value="Genomic_DNA"/>
</dbReference>
<evidence type="ECO:0000313" key="3">
    <source>
        <dbReference type="Proteomes" id="UP000516013"/>
    </source>
</evidence>
<dbReference type="Gene3D" id="1.10.10.60">
    <property type="entry name" value="Homeodomain-like"/>
    <property type="match status" value="1"/>
</dbReference>
<keyword evidence="3" id="KW-1185">Reference proteome</keyword>
<sequence>MKEKKDKSDKPKKPKSRSGAPEKKLTRGQKTVLIASLIKQGVTLRFIAKKLGCSLATVSGIAKELGYKFPTRTPEILSLLDQGFTQTEVAKKLGVSRQLVSAVAKRSQAKNDEEEQKETDTSNDP</sequence>
<geneLocation type="plasmid" evidence="2 3">
    <name>p-r.curvispora1</name>
</geneLocation>
<organism evidence="2 3">
    <name type="scientific">Cylindrospermopsis curvispora GIHE-G1</name>
    <dbReference type="NCBI Taxonomy" id="2666332"/>
    <lineage>
        <taxon>Bacteria</taxon>
        <taxon>Bacillati</taxon>
        <taxon>Cyanobacteriota</taxon>
        <taxon>Cyanophyceae</taxon>
        <taxon>Nostocales</taxon>
        <taxon>Aphanizomenonaceae</taxon>
        <taxon>Cylindrospermopsis</taxon>
    </lineage>
</organism>
<proteinExistence type="predicted"/>
<dbReference type="RefSeq" id="WP_187707552.1">
    <property type="nucleotide sequence ID" value="NZ_CP060823.1"/>
</dbReference>
<feature type="region of interest" description="Disordered" evidence="1">
    <location>
        <begin position="103"/>
        <end position="125"/>
    </location>
</feature>
<dbReference type="KEGG" id="ccur:IAR63_18040"/>
<feature type="compositionally biased region" description="Basic and acidic residues" evidence="1">
    <location>
        <begin position="1"/>
        <end position="11"/>
    </location>
</feature>
<gene>
    <name evidence="2" type="ORF">IAR63_18040</name>
</gene>
<accession>A0A7H0F5R3</accession>
<reference evidence="2 3" key="1">
    <citation type="submission" date="2020-08" db="EMBL/GenBank/DDBJ databases">
        <title>Complete genome sequence of Raphidiopsis curvispora isolated from drinking water reservoir in South Korea.</title>
        <authorList>
            <person name="Jeong J."/>
        </authorList>
    </citation>
    <scope>NUCLEOTIDE SEQUENCE [LARGE SCALE GENOMIC DNA]</scope>
    <source>
        <strain evidence="2 3">GIHE-G1</strain>
        <plasmid evidence="2 3">p-r.curvispora1</plasmid>
    </source>
</reference>
<name>A0A7H0F5R3_9CYAN</name>
<feature type="compositionally biased region" description="Acidic residues" evidence="1">
    <location>
        <begin position="112"/>
        <end position="125"/>
    </location>
</feature>